<dbReference type="Proteomes" id="UP000037923">
    <property type="component" value="Unassembled WGS sequence"/>
</dbReference>
<accession>A0A0M9FV87</accession>
<reference evidence="3 4" key="1">
    <citation type="submission" date="2015-07" db="EMBL/GenBank/DDBJ databases">
        <title>High-quality genome of monoxenous trypanosomatid Leptomonas pyrrhocoris.</title>
        <authorList>
            <person name="Flegontov P."/>
            <person name="Butenko A."/>
            <person name="Firsov S."/>
            <person name="Vlcek C."/>
            <person name="Logacheva M.D."/>
            <person name="Field M."/>
            <person name="Filatov D."/>
            <person name="Flegontova O."/>
            <person name="Gerasimov E."/>
            <person name="Jackson A.P."/>
            <person name="Kelly S."/>
            <person name="Opperdoes F."/>
            <person name="O'Reilly A."/>
            <person name="Votypka J."/>
            <person name="Yurchenko V."/>
            <person name="Lukes J."/>
        </authorList>
    </citation>
    <scope>NUCLEOTIDE SEQUENCE [LARGE SCALE GENOMIC DNA]</scope>
    <source>
        <strain evidence="3">H10</strain>
    </source>
</reference>
<dbReference type="GeneID" id="26908145"/>
<evidence type="ECO:0000256" key="1">
    <source>
        <dbReference type="SAM" id="Coils"/>
    </source>
</evidence>
<name>A0A0M9FV87_LEPPY</name>
<comment type="caution">
    <text evidence="3">The sequence shown here is derived from an EMBL/GenBank/DDBJ whole genome shotgun (WGS) entry which is preliminary data.</text>
</comment>
<feature type="compositionally biased region" description="Basic and acidic residues" evidence="2">
    <location>
        <begin position="1"/>
        <end position="12"/>
    </location>
</feature>
<keyword evidence="4" id="KW-1185">Reference proteome</keyword>
<organism evidence="3 4">
    <name type="scientific">Leptomonas pyrrhocoris</name>
    <name type="common">Firebug parasite</name>
    <dbReference type="NCBI Taxonomy" id="157538"/>
    <lineage>
        <taxon>Eukaryota</taxon>
        <taxon>Discoba</taxon>
        <taxon>Euglenozoa</taxon>
        <taxon>Kinetoplastea</taxon>
        <taxon>Metakinetoplastina</taxon>
        <taxon>Trypanosomatida</taxon>
        <taxon>Trypanosomatidae</taxon>
        <taxon>Leishmaniinae</taxon>
        <taxon>Leptomonas</taxon>
    </lineage>
</organism>
<feature type="region of interest" description="Disordered" evidence="2">
    <location>
        <begin position="1"/>
        <end position="21"/>
    </location>
</feature>
<gene>
    <name evidence="3" type="ORF">ABB37_07860</name>
</gene>
<protein>
    <submittedName>
        <fullName evidence="3">Uncharacterized protein</fullName>
    </submittedName>
</protein>
<dbReference type="RefSeq" id="XP_015655015.1">
    <property type="nucleotide sequence ID" value="XM_015806651.1"/>
</dbReference>
<keyword evidence="1" id="KW-0175">Coiled coil</keyword>
<feature type="coiled-coil region" evidence="1">
    <location>
        <begin position="25"/>
        <end position="66"/>
    </location>
</feature>
<dbReference type="OrthoDB" id="264095at2759"/>
<dbReference type="OMA" id="LFTCMCP"/>
<dbReference type="AlphaFoldDB" id="A0A0M9FV87"/>
<dbReference type="VEuPathDB" id="TriTrypDB:LpyrH10_20_1830"/>
<evidence type="ECO:0000313" key="3">
    <source>
        <dbReference type="EMBL" id="KPA76576.1"/>
    </source>
</evidence>
<dbReference type="EMBL" id="LGTL01000020">
    <property type="protein sequence ID" value="KPA76576.1"/>
    <property type="molecule type" value="Genomic_DNA"/>
</dbReference>
<proteinExistence type="predicted"/>
<evidence type="ECO:0000256" key="2">
    <source>
        <dbReference type="SAM" id="MobiDB-lite"/>
    </source>
</evidence>
<sequence length="242" mass="27139">MTELLQRDKESQRVTAVGRTADRERENLRRAVELEEDRLALAQKRNAALRAQLNAMTRELRESGQREPHTHDSTALVVSSNQNAQLTSLGVSGSTAGDYTNEIVEARRQLDQRTGELQDSRDRLQQLQQYHLDQLSGQFRPMLFAEDAIRTTENFLDTETNMAVRATVVDALLEVNQSLKPLSADAESGSKSGAALPCLEEINTLWDRLAVQNFVVGRINRLFTCMCPTAPPLTLLKDTNMM</sequence>
<evidence type="ECO:0000313" key="4">
    <source>
        <dbReference type="Proteomes" id="UP000037923"/>
    </source>
</evidence>